<evidence type="ECO:0000313" key="2">
    <source>
        <dbReference type="Proteomes" id="UP000046393"/>
    </source>
</evidence>
<organism evidence="2 3">
    <name type="scientific">Syphacia muris</name>
    <dbReference type="NCBI Taxonomy" id="451379"/>
    <lineage>
        <taxon>Eukaryota</taxon>
        <taxon>Metazoa</taxon>
        <taxon>Ecdysozoa</taxon>
        <taxon>Nematoda</taxon>
        <taxon>Chromadorea</taxon>
        <taxon>Rhabditida</taxon>
        <taxon>Spirurina</taxon>
        <taxon>Oxyuridomorpha</taxon>
        <taxon>Oxyuroidea</taxon>
        <taxon>Oxyuridae</taxon>
        <taxon>Syphacia</taxon>
    </lineage>
</organism>
<name>A0A0N5A971_9BILA</name>
<accession>A0A0N5A971</accession>
<reference evidence="3" key="1">
    <citation type="submission" date="2017-02" db="UniProtKB">
        <authorList>
            <consortium name="WormBaseParasite"/>
        </authorList>
    </citation>
    <scope>IDENTIFICATION</scope>
</reference>
<feature type="region of interest" description="Disordered" evidence="1">
    <location>
        <begin position="1"/>
        <end position="23"/>
    </location>
</feature>
<dbReference type="WBParaSite" id="SMUV_0000064001-mRNA-1">
    <property type="protein sequence ID" value="SMUV_0000064001-mRNA-1"/>
    <property type="gene ID" value="SMUV_0000064001"/>
</dbReference>
<dbReference type="AlphaFoldDB" id="A0A0N5A971"/>
<protein>
    <submittedName>
        <fullName evidence="3">CC domain-containing protein</fullName>
    </submittedName>
</protein>
<dbReference type="STRING" id="451379.A0A0N5A971"/>
<evidence type="ECO:0000256" key="1">
    <source>
        <dbReference type="SAM" id="MobiDB-lite"/>
    </source>
</evidence>
<proteinExistence type="predicted"/>
<keyword evidence="2" id="KW-1185">Reference proteome</keyword>
<sequence length="89" mass="9823">MPILDPSTNRPKKCNPSDPYSCDTRDKSCEKLADGSYSCCSNSGSKRGLCKEAIIVRGKVVTCNHWTDNSCPEGSCRKGVDGRYYCCKF</sequence>
<evidence type="ECO:0000313" key="3">
    <source>
        <dbReference type="WBParaSite" id="SMUV_0000064001-mRNA-1"/>
    </source>
</evidence>
<dbReference type="Proteomes" id="UP000046393">
    <property type="component" value="Unplaced"/>
</dbReference>